<reference evidence="2 3" key="1">
    <citation type="journal article" date="2021" name="Genome Biol.">
        <title>AFLAP: assembly-free linkage analysis pipeline using k-mers from genome sequencing data.</title>
        <authorList>
            <person name="Fletcher K."/>
            <person name="Zhang L."/>
            <person name="Gil J."/>
            <person name="Han R."/>
            <person name="Cavanaugh K."/>
            <person name="Michelmore R."/>
        </authorList>
    </citation>
    <scope>NUCLEOTIDE SEQUENCE [LARGE SCALE GENOMIC DNA]</scope>
    <source>
        <strain evidence="2 3">SF5</strain>
    </source>
</reference>
<reference evidence="2" key="2">
    <citation type="submission" date="2021-07" db="EMBL/GenBank/DDBJ databases">
        <authorList>
            <person name="Fletcher K."/>
        </authorList>
    </citation>
    <scope>NUCLEOTIDE SEQUENCE</scope>
    <source>
        <strain evidence="2">SF5</strain>
    </source>
</reference>
<dbReference type="OrthoDB" id="129477at2759"/>
<dbReference type="GeneID" id="94347329"/>
<name>A0A976IJF6_BRELC</name>
<keyword evidence="3" id="KW-1185">Reference proteome</keyword>
<sequence>MAYPSQLRNRSGSRCLDEVVRTVMESLKRLLPVGLLGPLVALKQKEGAEEADCLKEQLMEMPAETELVSVTEDSILQVLRLRHVATPAPENCLALAVVQALANDDLAQAETILNRAATCVKQGFKYTGQLQMTDQFDHAEH</sequence>
<organism evidence="2 3">
    <name type="scientific">Bremia lactucae</name>
    <name type="common">Lettuce downy mildew</name>
    <dbReference type="NCBI Taxonomy" id="4779"/>
    <lineage>
        <taxon>Eukaryota</taxon>
        <taxon>Sar</taxon>
        <taxon>Stramenopiles</taxon>
        <taxon>Oomycota</taxon>
        <taxon>Peronosporomycetes</taxon>
        <taxon>Peronosporales</taxon>
        <taxon>Peronosporaceae</taxon>
        <taxon>Bremia</taxon>
    </lineage>
</organism>
<dbReference type="KEGG" id="blac:94347329"/>
<comment type="caution">
    <text evidence="2">The sequence shown here is derived from an EMBL/GenBank/DDBJ whole genome shotgun (WGS) entry which is preliminary data.</text>
</comment>
<protein>
    <submittedName>
        <fullName evidence="2">Uncharacterized protein</fullName>
    </submittedName>
</protein>
<evidence type="ECO:0000313" key="2">
    <source>
        <dbReference type="EMBL" id="TDH72917.1"/>
    </source>
</evidence>
<dbReference type="EMBL" id="SHOA02000089">
    <property type="protein sequence ID" value="TDH68628.1"/>
    <property type="molecule type" value="Genomic_DNA"/>
</dbReference>
<dbReference type="AlphaFoldDB" id="A0A976IJF6"/>
<evidence type="ECO:0000313" key="1">
    <source>
        <dbReference type="EMBL" id="TDH68628.1"/>
    </source>
</evidence>
<accession>A0A976IJF6</accession>
<dbReference type="RefSeq" id="XP_067818127.1">
    <property type="nucleotide sequence ID" value="XM_067961658.1"/>
</dbReference>
<gene>
    <name evidence="1" type="ORF">CCR75_003564</name>
    <name evidence="2" type="ORF">CCR75_005507</name>
</gene>
<dbReference type="EMBL" id="SHOA02000001">
    <property type="protein sequence ID" value="TDH72917.1"/>
    <property type="molecule type" value="Genomic_DNA"/>
</dbReference>
<dbReference type="Proteomes" id="UP000294530">
    <property type="component" value="Unassembled WGS sequence"/>
</dbReference>
<evidence type="ECO:0000313" key="3">
    <source>
        <dbReference type="Proteomes" id="UP000294530"/>
    </source>
</evidence>
<proteinExistence type="predicted"/>